<keyword evidence="4" id="KW-1185">Reference proteome</keyword>
<dbReference type="OrthoDB" id="9797709at2"/>
<evidence type="ECO:0000313" key="3">
    <source>
        <dbReference type="EMBL" id="RIH92647.1"/>
    </source>
</evidence>
<feature type="domain" description="Beta-lactamase-related" evidence="2">
    <location>
        <begin position="47"/>
        <end position="401"/>
    </location>
</feature>
<dbReference type="PANTHER" id="PTHR46825">
    <property type="entry name" value="D-ALANYL-D-ALANINE-CARBOXYPEPTIDASE/ENDOPEPTIDASE AMPH"/>
    <property type="match status" value="1"/>
</dbReference>
<reference evidence="3 4" key="1">
    <citation type="submission" date="2018-08" db="EMBL/GenBank/DDBJ databases">
        <title>Meiothermus granaticius genome AF-68 sequencing project.</title>
        <authorList>
            <person name="Da Costa M.S."/>
            <person name="Albuquerque L."/>
            <person name="Raposo P."/>
            <person name="Froufe H.J.C."/>
            <person name="Barroso C.S."/>
            <person name="Egas C."/>
        </authorList>
    </citation>
    <scope>NUCLEOTIDE SEQUENCE [LARGE SCALE GENOMIC DNA]</scope>
    <source>
        <strain evidence="3 4">AF-68</strain>
    </source>
</reference>
<keyword evidence="3" id="KW-0378">Hydrolase</keyword>
<comment type="caution">
    <text evidence="3">The sequence shown here is derived from an EMBL/GenBank/DDBJ whole genome shotgun (WGS) entry which is preliminary data.</text>
</comment>
<gene>
    <name evidence="3" type="primary">estB</name>
    <name evidence="3" type="ORF">Mgrana_01424</name>
</gene>
<keyword evidence="1" id="KW-0732">Signal</keyword>
<dbReference type="SUPFAM" id="SSF56601">
    <property type="entry name" value="beta-lactamase/transpeptidase-like"/>
    <property type="match status" value="1"/>
</dbReference>
<dbReference type="Proteomes" id="UP000266178">
    <property type="component" value="Unassembled WGS sequence"/>
</dbReference>
<evidence type="ECO:0000256" key="1">
    <source>
        <dbReference type="SAM" id="SignalP"/>
    </source>
</evidence>
<feature type="signal peptide" evidence="1">
    <location>
        <begin position="1"/>
        <end position="16"/>
    </location>
</feature>
<dbReference type="PANTHER" id="PTHR46825:SF9">
    <property type="entry name" value="BETA-LACTAMASE-RELATED DOMAIN-CONTAINING PROTEIN"/>
    <property type="match status" value="1"/>
</dbReference>
<dbReference type="RefSeq" id="WP_119356925.1">
    <property type="nucleotide sequence ID" value="NZ_BJXM01000012.1"/>
</dbReference>
<proteinExistence type="predicted"/>
<dbReference type="InterPro" id="IPR001466">
    <property type="entry name" value="Beta-lactam-related"/>
</dbReference>
<dbReference type="AlphaFoldDB" id="A0A399F7J3"/>
<dbReference type="InterPro" id="IPR050491">
    <property type="entry name" value="AmpC-like"/>
</dbReference>
<dbReference type="EMBL" id="QWLB01000016">
    <property type="protein sequence ID" value="RIH92647.1"/>
    <property type="molecule type" value="Genomic_DNA"/>
</dbReference>
<dbReference type="InterPro" id="IPR012338">
    <property type="entry name" value="Beta-lactam/transpept-like"/>
</dbReference>
<dbReference type="GO" id="GO:0016787">
    <property type="term" value="F:hydrolase activity"/>
    <property type="evidence" value="ECO:0007669"/>
    <property type="project" value="UniProtKB-KW"/>
</dbReference>
<organism evidence="3 4">
    <name type="scientific">Meiothermus granaticius NBRC 107808</name>
    <dbReference type="NCBI Taxonomy" id="1227551"/>
    <lineage>
        <taxon>Bacteria</taxon>
        <taxon>Thermotogati</taxon>
        <taxon>Deinococcota</taxon>
        <taxon>Deinococci</taxon>
        <taxon>Thermales</taxon>
        <taxon>Thermaceae</taxon>
        <taxon>Meiothermus</taxon>
    </lineage>
</organism>
<evidence type="ECO:0000259" key="2">
    <source>
        <dbReference type="Pfam" id="PF00144"/>
    </source>
</evidence>
<sequence>MRWLSFIWMLGGLALAQTICIPPPPQSFGKDHKPLTGYSAPGLEGYDRVMTRLLEKYQIPGAALAVAKDGRLVLSRGYGWADVAAKEAVQPTSLFRLASLTKPVTAVATLHLGEALVRQGRYPSLKAFLAEKLINLLDLEPYGGKLGDPRIKQITLRDLLQHSSGWNRNAAGDPMYRPTLDYVAKAMGRSDTLSSRDLLSYLMSRNLSFTPGTRWAYSNIGYAALGQVIERLSGQSYQAYVTEMLARVGIRDVRFARTRETDRWPGEVHYYDFPNAPLVASILDGKQAPRPYGDFYLEAQEANGGLVASAQDIVRLVVSLEGLRPTPSPLSPEALAEMLRRPNLPQYAGRDRYYALGWEVQLKNGAMEWSHDGALAGTRTLLLRLPNGVVSAAFFNSRPWNDWSFIAELKRSLEDAAQSVTRWPSYDCFGG</sequence>
<dbReference type="EC" id="3.1.1.-" evidence="3"/>
<name>A0A399F7J3_9DEIN</name>
<dbReference type="Pfam" id="PF00144">
    <property type="entry name" value="Beta-lactamase"/>
    <property type="match status" value="1"/>
</dbReference>
<feature type="chain" id="PRO_5030071838" evidence="1">
    <location>
        <begin position="17"/>
        <end position="431"/>
    </location>
</feature>
<evidence type="ECO:0000313" key="4">
    <source>
        <dbReference type="Proteomes" id="UP000266178"/>
    </source>
</evidence>
<dbReference type="Gene3D" id="3.40.710.10">
    <property type="entry name" value="DD-peptidase/beta-lactamase superfamily"/>
    <property type="match status" value="1"/>
</dbReference>
<accession>A0A399F7J3</accession>
<protein>
    <submittedName>
        <fullName evidence="3">Esterase EstB</fullName>
        <ecNumber evidence="3">3.1.1.-</ecNumber>
    </submittedName>
</protein>